<dbReference type="PROSITE" id="PS50111">
    <property type="entry name" value="CHEMOTAXIS_TRANSDUC_2"/>
    <property type="match status" value="1"/>
</dbReference>
<evidence type="ECO:0000256" key="1">
    <source>
        <dbReference type="ARBA" id="ARBA00004370"/>
    </source>
</evidence>
<keyword evidence="10" id="KW-1185">Reference proteome</keyword>
<dbReference type="RefSeq" id="WP_353294060.1">
    <property type="nucleotide sequence ID" value="NZ_BAABWH010000003.1"/>
</dbReference>
<feature type="domain" description="Methyl-accepting transducer" evidence="7">
    <location>
        <begin position="336"/>
        <end position="586"/>
    </location>
</feature>
<dbReference type="SMART" id="SM00304">
    <property type="entry name" value="HAMP"/>
    <property type="match status" value="1"/>
</dbReference>
<evidence type="ECO:0000259" key="8">
    <source>
        <dbReference type="PROSITE" id="PS50885"/>
    </source>
</evidence>
<accession>A0ABP9ZYG1</accession>
<dbReference type="InterPro" id="IPR004089">
    <property type="entry name" value="MCPsignal_dom"/>
</dbReference>
<dbReference type="Pfam" id="PF00672">
    <property type="entry name" value="HAMP"/>
    <property type="match status" value="1"/>
</dbReference>
<sequence length="608" mass="65365">MISTLLLLGYQTLAESRKASDATAAAMSELFLLGADIEEFINGTYTKETVDKDIAKISEGLRALGKVQLVEQLELLQENLNEYHEQREAKNQIIRDVHEVTSSSRALSNAYIEKVSERLADPYLRFDVATIERAVIPGALKNTVNNFAIEDMFLLLDRGDKTEEEALALLDATIANTKQDILLLEGTPLVAKAEAGLRANEALKETLLVYLDSLAATRKARHDAIQQHTALMQSVLAYSNATLTNAFDRLSSGIAWLLAIVVVTVGISLVSSMLVSISVIRPLDALRRHVDSLAASGADLTYRLNESRDDELGKLAKGVNRFLNTLQGVFTEVKGVEQRLSSSSASVADDTRESSALMSEQHDRMSSIIDAVSGIKSTVEGARQQSASAMEAADLSEARVSEVVGSISKTIAVVKEANIELQNAGIVIGRLNEDSQNIGSILEVIRGIAEQTNLLALNAAIEAARAGDQGRGFAVVADEVRSLAQRTQSSTQEIDKMITSLQGASTLATGVLASTTDNISSTLDSSKLAGDGVQVIADCICDIKKINTDMVEMMENQLEKAISINEVMGEMGQMSDRSSSAVDRASGTAEAQANDAATLSELIRRFKV</sequence>
<keyword evidence="5" id="KW-0175">Coiled coil</keyword>
<dbReference type="SUPFAM" id="SSF58104">
    <property type="entry name" value="Methyl-accepting chemotaxis protein (MCP) signaling domain"/>
    <property type="match status" value="1"/>
</dbReference>
<feature type="domain" description="HAMP" evidence="8">
    <location>
        <begin position="277"/>
        <end position="331"/>
    </location>
</feature>
<evidence type="ECO:0000259" key="7">
    <source>
        <dbReference type="PROSITE" id="PS50111"/>
    </source>
</evidence>
<feature type="coiled-coil region" evidence="5">
    <location>
        <begin position="66"/>
        <end position="93"/>
    </location>
</feature>
<keyword evidence="2 4" id="KW-0807">Transducer</keyword>
<feature type="transmembrane region" description="Helical" evidence="6">
    <location>
        <begin position="254"/>
        <end position="280"/>
    </location>
</feature>
<comment type="similarity">
    <text evidence="3">Belongs to the methyl-accepting chemotaxis (MCP) protein family.</text>
</comment>
<name>A0ABP9ZYG1_9GAMM</name>
<dbReference type="CDD" id="cd06225">
    <property type="entry name" value="HAMP"/>
    <property type="match status" value="1"/>
</dbReference>
<proteinExistence type="inferred from homology"/>
<dbReference type="PANTHER" id="PTHR32089">
    <property type="entry name" value="METHYL-ACCEPTING CHEMOTAXIS PROTEIN MCPB"/>
    <property type="match status" value="1"/>
</dbReference>
<evidence type="ECO:0000256" key="2">
    <source>
        <dbReference type="ARBA" id="ARBA00023224"/>
    </source>
</evidence>
<evidence type="ECO:0000256" key="5">
    <source>
        <dbReference type="SAM" id="Coils"/>
    </source>
</evidence>
<gene>
    <name evidence="9" type="ORF">NBRC116585_12350</name>
</gene>
<comment type="subcellular location">
    <subcellularLocation>
        <location evidence="1">Membrane</location>
    </subcellularLocation>
</comment>
<dbReference type="EMBL" id="BAABWH010000003">
    <property type="protein sequence ID" value="GAA6145117.1"/>
    <property type="molecule type" value="Genomic_DNA"/>
</dbReference>
<evidence type="ECO:0000313" key="9">
    <source>
        <dbReference type="EMBL" id="GAA6145117.1"/>
    </source>
</evidence>
<evidence type="ECO:0000313" key="10">
    <source>
        <dbReference type="Proteomes" id="UP001481413"/>
    </source>
</evidence>
<evidence type="ECO:0000256" key="3">
    <source>
        <dbReference type="ARBA" id="ARBA00029447"/>
    </source>
</evidence>
<organism evidence="9 10">
    <name type="scientific">Thalassolituus maritimus</name>
    <dbReference type="NCBI Taxonomy" id="484498"/>
    <lineage>
        <taxon>Bacteria</taxon>
        <taxon>Pseudomonadati</taxon>
        <taxon>Pseudomonadota</taxon>
        <taxon>Gammaproteobacteria</taxon>
        <taxon>Oceanospirillales</taxon>
        <taxon>Oceanospirillaceae</taxon>
        <taxon>Thalassolituus</taxon>
    </lineage>
</organism>
<evidence type="ECO:0000256" key="4">
    <source>
        <dbReference type="PROSITE-ProRule" id="PRU00284"/>
    </source>
</evidence>
<dbReference type="PROSITE" id="PS50885">
    <property type="entry name" value="HAMP"/>
    <property type="match status" value="1"/>
</dbReference>
<evidence type="ECO:0000256" key="6">
    <source>
        <dbReference type="SAM" id="Phobius"/>
    </source>
</evidence>
<dbReference type="Gene3D" id="1.10.287.950">
    <property type="entry name" value="Methyl-accepting chemotaxis protein"/>
    <property type="match status" value="1"/>
</dbReference>
<keyword evidence="6" id="KW-0812">Transmembrane</keyword>
<dbReference type="InterPro" id="IPR003660">
    <property type="entry name" value="HAMP_dom"/>
</dbReference>
<comment type="caution">
    <text evidence="9">The sequence shown here is derived from an EMBL/GenBank/DDBJ whole genome shotgun (WGS) entry which is preliminary data.</text>
</comment>
<dbReference type="Pfam" id="PF00015">
    <property type="entry name" value="MCPsignal"/>
    <property type="match status" value="1"/>
</dbReference>
<dbReference type="SMART" id="SM00283">
    <property type="entry name" value="MA"/>
    <property type="match status" value="1"/>
</dbReference>
<evidence type="ECO:0008006" key="11">
    <source>
        <dbReference type="Google" id="ProtNLM"/>
    </source>
</evidence>
<keyword evidence="6" id="KW-1133">Transmembrane helix</keyword>
<protein>
    <recommendedName>
        <fullName evidence="11">Methyl-accepting chemotaxis protein</fullName>
    </recommendedName>
</protein>
<dbReference type="Proteomes" id="UP001481413">
    <property type="component" value="Unassembled WGS sequence"/>
</dbReference>
<dbReference type="PANTHER" id="PTHR32089:SF112">
    <property type="entry name" value="LYSOZYME-LIKE PROTEIN-RELATED"/>
    <property type="match status" value="1"/>
</dbReference>
<keyword evidence="6" id="KW-0472">Membrane</keyword>
<reference evidence="9 10" key="1">
    <citation type="submission" date="2024-04" db="EMBL/GenBank/DDBJ databases">
        <title>Draft genome sequence of Thalassolituus maritimus NBRC 116585.</title>
        <authorList>
            <person name="Miyakawa T."/>
            <person name="Kusuya Y."/>
            <person name="Miura T."/>
        </authorList>
    </citation>
    <scope>NUCLEOTIDE SEQUENCE [LARGE SCALE GENOMIC DNA]</scope>
    <source>
        <strain evidence="9 10">5NW40-0001</strain>
    </source>
</reference>